<dbReference type="PANTHER" id="PTHR13302:SF8">
    <property type="entry name" value="CONSERVED OLIGOMERIC GOLGI COMPLEX SUBUNIT 3"/>
    <property type="match status" value="1"/>
</dbReference>
<gene>
    <name evidence="2" type="ORF">BpHYR1_044140</name>
</gene>
<reference evidence="2 3" key="1">
    <citation type="journal article" date="2018" name="Sci. Rep.">
        <title>Genomic signatures of local adaptation to the degree of environmental predictability in rotifers.</title>
        <authorList>
            <person name="Franch-Gras L."/>
            <person name="Hahn C."/>
            <person name="Garcia-Roger E.M."/>
            <person name="Carmona M.J."/>
            <person name="Serra M."/>
            <person name="Gomez A."/>
        </authorList>
    </citation>
    <scope>NUCLEOTIDE SEQUENCE [LARGE SCALE GENOMIC DNA]</scope>
    <source>
        <strain evidence="2">HYR1</strain>
    </source>
</reference>
<evidence type="ECO:0000259" key="1">
    <source>
        <dbReference type="Pfam" id="PF04136"/>
    </source>
</evidence>
<dbReference type="OrthoDB" id="296793at2759"/>
<dbReference type="GO" id="GO:0005801">
    <property type="term" value="C:cis-Golgi network"/>
    <property type="evidence" value="ECO:0007669"/>
    <property type="project" value="InterPro"/>
</dbReference>
<protein>
    <submittedName>
        <fullName evidence="2">Conserved oligomeric Golgi complex subunit</fullName>
    </submittedName>
</protein>
<dbReference type="GO" id="GO:0017119">
    <property type="term" value="C:Golgi transport complex"/>
    <property type="evidence" value="ECO:0007669"/>
    <property type="project" value="TreeGrafter"/>
</dbReference>
<organism evidence="2 3">
    <name type="scientific">Brachionus plicatilis</name>
    <name type="common">Marine rotifer</name>
    <name type="synonym">Brachionus muelleri</name>
    <dbReference type="NCBI Taxonomy" id="10195"/>
    <lineage>
        <taxon>Eukaryota</taxon>
        <taxon>Metazoa</taxon>
        <taxon>Spiralia</taxon>
        <taxon>Gnathifera</taxon>
        <taxon>Rotifera</taxon>
        <taxon>Eurotatoria</taxon>
        <taxon>Monogononta</taxon>
        <taxon>Pseudotrocha</taxon>
        <taxon>Ploima</taxon>
        <taxon>Brachionidae</taxon>
        <taxon>Brachionus</taxon>
    </lineage>
</organism>
<evidence type="ECO:0000313" key="3">
    <source>
        <dbReference type="Proteomes" id="UP000276133"/>
    </source>
</evidence>
<dbReference type="GO" id="GO:0016020">
    <property type="term" value="C:membrane"/>
    <property type="evidence" value="ECO:0007669"/>
    <property type="project" value="InterPro"/>
</dbReference>
<proteinExistence type="predicted"/>
<dbReference type="InterPro" id="IPR007265">
    <property type="entry name" value="COG_su3"/>
</dbReference>
<dbReference type="GO" id="GO:0007030">
    <property type="term" value="P:Golgi organization"/>
    <property type="evidence" value="ECO:0007669"/>
    <property type="project" value="TreeGrafter"/>
</dbReference>
<comment type="caution">
    <text evidence="2">The sequence shown here is derived from an EMBL/GenBank/DDBJ whole genome shotgun (WGS) entry which is preliminary data.</text>
</comment>
<dbReference type="Pfam" id="PF04136">
    <property type="entry name" value="COG3_N"/>
    <property type="match status" value="1"/>
</dbReference>
<name>A0A3M7SJY2_BRAPC</name>
<sequence>MDQEAVLKVNLSKWDELCPLNEEQLKSIILLSQLNQFQLDIEQITDDFDSRANNLTDETKNSDNSIHQEINELLYNFDVNDIEDARIEKCVNNLSKNSKKCSIISDSLDQALEHLNKLTNNYSKVSQKTKSLHIACEQLLNDQTKLSNASYLLNSRLSYFTDMEIFMQKLNSPIIENNCEYIIPMLTRIDESIAYLEANVRQKNWLHQKRGKLKSLDLT</sequence>
<keyword evidence="3" id="KW-1185">Reference proteome</keyword>
<dbReference type="GO" id="GO:0006886">
    <property type="term" value="P:intracellular protein transport"/>
    <property type="evidence" value="ECO:0007669"/>
    <property type="project" value="InterPro"/>
</dbReference>
<dbReference type="PANTHER" id="PTHR13302">
    <property type="entry name" value="CONSERVED OLIGOMERIC GOLGI COMPLEX COMPONENT 3"/>
    <property type="match status" value="1"/>
</dbReference>
<dbReference type="Proteomes" id="UP000276133">
    <property type="component" value="Unassembled WGS sequence"/>
</dbReference>
<dbReference type="GO" id="GO:0006891">
    <property type="term" value="P:intra-Golgi vesicle-mediated transport"/>
    <property type="evidence" value="ECO:0007669"/>
    <property type="project" value="TreeGrafter"/>
</dbReference>
<evidence type="ECO:0000313" key="2">
    <source>
        <dbReference type="EMBL" id="RNA36029.1"/>
    </source>
</evidence>
<accession>A0A3M7SJY2</accession>
<dbReference type="InterPro" id="IPR048320">
    <property type="entry name" value="COG3_N"/>
</dbReference>
<dbReference type="AlphaFoldDB" id="A0A3M7SJY2"/>
<dbReference type="EMBL" id="REGN01001250">
    <property type="protein sequence ID" value="RNA36029.1"/>
    <property type="molecule type" value="Genomic_DNA"/>
</dbReference>
<feature type="domain" description="Conserved oligomeric Golgi complex subunit 3 N-terminal" evidence="1">
    <location>
        <begin position="90"/>
        <end position="203"/>
    </location>
</feature>
<dbReference type="STRING" id="10195.A0A3M7SJY2"/>